<gene>
    <name evidence="2" type="ORF">G113_04056</name>
</gene>
<name>R1HDB3_9GAMM</name>
<protein>
    <submittedName>
        <fullName evidence="2">Lipoprotein</fullName>
    </submittedName>
</protein>
<proteinExistence type="predicted"/>
<dbReference type="Proteomes" id="UP000013526">
    <property type="component" value="Unassembled WGS sequence"/>
</dbReference>
<keyword evidence="1" id="KW-0732">Signal</keyword>
<feature type="chain" id="PRO_5004352185" evidence="1">
    <location>
        <begin position="23"/>
        <end position="131"/>
    </location>
</feature>
<dbReference type="PATRIC" id="fig|1268236.3.peg.811"/>
<accession>R1HDB3</accession>
<sequence>MNFITKSGLLLGCILLAACSTSQPVRNLPANQVTFTLSEEQVGNAILNGGLSKGWVMKKEQPGLIRGQLNVRQHQAVINIPYTAHDYSLNYVSSINLDDNGKGAIHRSYNRWIQGLNQAIQIELSRTSNNK</sequence>
<reference evidence="2 3" key="1">
    <citation type="journal article" date="2013" name="Genome Announc.">
        <title>Draft Genome Sequence of Aeromonas molluscorum Strain 848TT, Isolated from Bivalve Molluscs.</title>
        <authorList>
            <person name="Spataro N."/>
            <person name="Farfan M."/>
            <person name="Albarral V."/>
            <person name="Sanglas A."/>
            <person name="Loren J.G."/>
            <person name="Fuste M.C."/>
            <person name="Bosch E."/>
        </authorList>
    </citation>
    <scope>NUCLEOTIDE SEQUENCE [LARGE SCALE GENOMIC DNA]</scope>
    <source>
        <strain evidence="2 3">848</strain>
    </source>
</reference>
<evidence type="ECO:0000313" key="3">
    <source>
        <dbReference type="Proteomes" id="UP000013526"/>
    </source>
</evidence>
<dbReference type="PROSITE" id="PS51257">
    <property type="entry name" value="PROKAR_LIPOPROTEIN"/>
    <property type="match status" value="1"/>
</dbReference>
<dbReference type="EMBL" id="AQGQ01000013">
    <property type="protein sequence ID" value="EOD56399.1"/>
    <property type="molecule type" value="Genomic_DNA"/>
</dbReference>
<dbReference type="RefSeq" id="WP_005893808.1">
    <property type="nucleotide sequence ID" value="NZ_AQGQ01000013.1"/>
</dbReference>
<evidence type="ECO:0000313" key="2">
    <source>
        <dbReference type="EMBL" id="EOD56399.1"/>
    </source>
</evidence>
<dbReference type="AlphaFoldDB" id="R1HDB3"/>
<keyword evidence="2" id="KW-0449">Lipoprotein</keyword>
<comment type="caution">
    <text evidence="2">The sequence shown here is derived from an EMBL/GenBank/DDBJ whole genome shotgun (WGS) entry which is preliminary data.</text>
</comment>
<organism evidence="2 3">
    <name type="scientific">Aeromonas molluscorum 848</name>
    <dbReference type="NCBI Taxonomy" id="1268236"/>
    <lineage>
        <taxon>Bacteria</taxon>
        <taxon>Pseudomonadati</taxon>
        <taxon>Pseudomonadota</taxon>
        <taxon>Gammaproteobacteria</taxon>
        <taxon>Aeromonadales</taxon>
        <taxon>Aeromonadaceae</taxon>
        <taxon>Aeromonas</taxon>
    </lineage>
</organism>
<evidence type="ECO:0000256" key="1">
    <source>
        <dbReference type="SAM" id="SignalP"/>
    </source>
</evidence>
<feature type="signal peptide" evidence="1">
    <location>
        <begin position="1"/>
        <end position="22"/>
    </location>
</feature>
<dbReference type="OrthoDB" id="9815328at2"/>
<keyword evidence="3" id="KW-1185">Reference proteome</keyword>